<organism evidence="8 9">
    <name type="scientific">Jaapia argillacea MUCL 33604</name>
    <dbReference type="NCBI Taxonomy" id="933084"/>
    <lineage>
        <taxon>Eukaryota</taxon>
        <taxon>Fungi</taxon>
        <taxon>Dikarya</taxon>
        <taxon>Basidiomycota</taxon>
        <taxon>Agaricomycotina</taxon>
        <taxon>Agaricomycetes</taxon>
        <taxon>Agaricomycetidae</taxon>
        <taxon>Jaapiales</taxon>
        <taxon>Jaapiaceae</taxon>
        <taxon>Jaapia</taxon>
    </lineage>
</organism>
<dbReference type="PANTHER" id="PTHR10165">
    <property type="entry name" value="LIPID PHOSPHATE PHOSPHATASE"/>
    <property type="match status" value="1"/>
</dbReference>
<dbReference type="PANTHER" id="PTHR10165:SF35">
    <property type="entry name" value="RE23632P"/>
    <property type="match status" value="1"/>
</dbReference>
<dbReference type="CDD" id="cd03390">
    <property type="entry name" value="PAP2_containing_1_like"/>
    <property type="match status" value="1"/>
</dbReference>
<proteinExistence type="inferred from homology"/>
<keyword evidence="9" id="KW-1185">Reference proteome</keyword>
<evidence type="ECO:0000256" key="2">
    <source>
        <dbReference type="ARBA" id="ARBA00008816"/>
    </source>
</evidence>
<evidence type="ECO:0000256" key="4">
    <source>
        <dbReference type="ARBA" id="ARBA00022989"/>
    </source>
</evidence>
<dbReference type="OrthoDB" id="10030083at2759"/>
<comment type="similarity">
    <text evidence="2">Belongs to the PA-phosphatase related phosphoesterase family.</text>
</comment>
<keyword evidence="3 6" id="KW-0812">Transmembrane</keyword>
<evidence type="ECO:0000256" key="6">
    <source>
        <dbReference type="SAM" id="Phobius"/>
    </source>
</evidence>
<dbReference type="HOGENOM" id="CLU_021458_5_0_1"/>
<feature type="transmembrane region" description="Helical" evidence="6">
    <location>
        <begin position="27"/>
        <end position="48"/>
    </location>
</feature>
<feature type="transmembrane region" description="Helical" evidence="6">
    <location>
        <begin position="165"/>
        <end position="190"/>
    </location>
</feature>
<feature type="transmembrane region" description="Helical" evidence="6">
    <location>
        <begin position="202"/>
        <end position="219"/>
    </location>
</feature>
<gene>
    <name evidence="8" type="ORF">JAAARDRAFT_123095</name>
</gene>
<dbReference type="GO" id="GO:0008195">
    <property type="term" value="F:phosphatidate phosphatase activity"/>
    <property type="evidence" value="ECO:0007669"/>
    <property type="project" value="TreeGrafter"/>
</dbReference>
<feature type="domain" description="Phosphatidic acid phosphatase type 2/haloperoxidase" evidence="7">
    <location>
        <begin position="101"/>
        <end position="246"/>
    </location>
</feature>
<reference evidence="9" key="1">
    <citation type="journal article" date="2014" name="Proc. Natl. Acad. Sci. U.S.A.">
        <title>Extensive sampling of basidiomycete genomes demonstrates inadequacy of the white-rot/brown-rot paradigm for wood decay fungi.</title>
        <authorList>
            <person name="Riley R."/>
            <person name="Salamov A.A."/>
            <person name="Brown D.W."/>
            <person name="Nagy L.G."/>
            <person name="Floudas D."/>
            <person name="Held B.W."/>
            <person name="Levasseur A."/>
            <person name="Lombard V."/>
            <person name="Morin E."/>
            <person name="Otillar R."/>
            <person name="Lindquist E.A."/>
            <person name="Sun H."/>
            <person name="LaButti K.M."/>
            <person name="Schmutz J."/>
            <person name="Jabbour D."/>
            <person name="Luo H."/>
            <person name="Baker S.E."/>
            <person name="Pisabarro A.G."/>
            <person name="Walton J.D."/>
            <person name="Blanchette R.A."/>
            <person name="Henrissat B."/>
            <person name="Martin F."/>
            <person name="Cullen D."/>
            <person name="Hibbett D.S."/>
            <person name="Grigoriev I.V."/>
        </authorList>
    </citation>
    <scope>NUCLEOTIDE SEQUENCE [LARGE SCALE GENOMIC DNA]</scope>
    <source>
        <strain evidence="9">MUCL 33604</strain>
    </source>
</reference>
<evidence type="ECO:0000259" key="7">
    <source>
        <dbReference type="SMART" id="SM00014"/>
    </source>
</evidence>
<dbReference type="InterPro" id="IPR036938">
    <property type="entry name" value="PAP2/HPO_sf"/>
</dbReference>
<accession>A0A067QFZ8</accession>
<comment type="subcellular location">
    <subcellularLocation>
        <location evidence="1">Membrane</location>
        <topology evidence="1">Multi-pass membrane protein</topology>
    </subcellularLocation>
</comment>
<dbReference type="SUPFAM" id="SSF48317">
    <property type="entry name" value="Acid phosphatase/Vanadium-dependent haloperoxidase"/>
    <property type="match status" value="1"/>
</dbReference>
<name>A0A067QFZ8_9AGAM</name>
<keyword evidence="5 6" id="KW-0472">Membrane</keyword>
<dbReference type="GO" id="GO:0006644">
    <property type="term" value="P:phospholipid metabolic process"/>
    <property type="evidence" value="ECO:0007669"/>
    <property type="project" value="InterPro"/>
</dbReference>
<dbReference type="SMART" id="SM00014">
    <property type="entry name" value="acidPPc"/>
    <property type="match status" value="1"/>
</dbReference>
<evidence type="ECO:0000313" key="8">
    <source>
        <dbReference type="EMBL" id="KDQ61536.1"/>
    </source>
</evidence>
<dbReference type="InterPro" id="IPR000326">
    <property type="entry name" value="PAP2/HPO"/>
</dbReference>
<evidence type="ECO:0000313" key="9">
    <source>
        <dbReference type="Proteomes" id="UP000027265"/>
    </source>
</evidence>
<dbReference type="Gene3D" id="1.20.144.10">
    <property type="entry name" value="Phosphatidic acid phosphatase type 2/haloperoxidase"/>
    <property type="match status" value="1"/>
</dbReference>
<feature type="transmembrane region" description="Helical" evidence="6">
    <location>
        <begin position="231"/>
        <end position="250"/>
    </location>
</feature>
<feature type="transmembrane region" description="Helical" evidence="6">
    <location>
        <begin position="69"/>
        <end position="92"/>
    </location>
</feature>
<evidence type="ECO:0000256" key="3">
    <source>
        <dbReference type="ARBA" id="ARBA00022692"/>
    </source>
</evidence>
<dbReference type="GO" id="GO:0046839">
    <property type="term" value="P:phospholipid dephosphorylation"/>
    <property type="evidence" value="ECO:0007669"/>
    <property type="project" value="TreeGrafter"/>
</dbReference>
<dbReference type="STRING" id="933084.A0A067QFZ8"/>
<keyword evidence="4 6" id="KW-1133">Transmembrane helix</keyword>
<dbReference type="GO" id="GO:0016020">
    <property type="term" value="C:membrane"/>
    <property type="evidence" value="ECO:0007669"/>
    <property type="project" value="UniProtKB-SubCell"/>
</dbReference>
<evidence type="ECO:0000256" key="5">
    <source>
        <dbReference type="ARBA" id="ARBA00023136"/>
    </source>
</evidence>
<dbReference type="InterPro" id="IPR043216">
    <property type="entry name" value="PAP-like"/>
</dbReference>
<feature type="transmembrane region" description="Helical" evidence="6">
    <location>
        <begin position="98"/>
        <end position="117"/>
    </location>
</feature>
<dbReference type="AlphaFoldDB" id="A0A067QFZ8"/>
<dbReference type="Pfam" id="PF01569">
    <property type="entry name" value="PAP2"/>
    <property type="match status" value="1"/>
</dbReference>
<dbReference type="InParanoid" id="A0A067QFZ8"/>
<dbReference type="EMBL" id="KL197712">
    <property type="protein sequence ID" value="KDQ61536.1"/>
    <property type="molecule type" value="Genomic_DNA"/>
</dbReference>
<sequence length="296" mass="33114">MNTTDLQRKIKEIFGHDSLDWLDRSYIFDWVVAACFWGLSGFVGHLPVYERQFTTQDSLISHPHVSQQISGVVNHTIALYIPFAFVGVVGVLRRSVLNIHHGVLAVWAGCGLGRLITEFLKYKVGRLRPDFLSRCRWDEVVQACTGKASDILDGRKSFPSGHSSTAFAGMTFLALFLAGQTAAWCFSAPIPQSSWLGSRLSRFAVTLAPLFWATWVAISRLEDYRHHKEDIIVGSLIGIMSSCICFHIYWPSPFSARSFVTEYAGHARMVYGSADDGRLRNDGFELTGLQDETDNV</sequence>
<dbReference type="Proteomes" id="UP000027265">
    <property type="component" value="Unassembled WGS sequence"/>
</dbReference>
<evidence type="ECO:0000256" key="1">
    <source>
        <dbReference type="ARBA" id="ARBA00004141"/>
    </source>
</evidence>
<protein>
    <recommendedName>
        <fullName evidence="7">Phosphatidic acid phosphatase type 2/haloperoxidase domain-containing protein</fullName>
    </recommendedName>
</protein>